<keyword evidence="1" id="KW-0472">Membrane</keyword>
<protein>
    <submittedName>
        <fullName evidence="2">Uncharacterized protein</fullName>
    </submittedName>
</protein>
<gene>
    <name evidence="2" type="ORF">V0U79_09745</name>
</gene>
<dbReference type="EMBL" id="JAZDRP010000005">
    <property type="protein sequence ID" value="MEE2526650.1"/>
    <property type="molecule type" value="Genomic_DNA"/>
</dbReference>
<accession>A0ABU7LS00</accession>
<feature type="transmembrane region" description="Helical" evidence="1">
    <location>
        <begin position="115"/>
        <end position="135"/>
    </location>
</feature>
<evidence type="ECO:0000313" key="2">
    <source>
        <dbReference type="EMBL" id="MEE2526650.1"/>
    </source>
</evidence>
<organism evidence="2 3">
    <name type="scientific">Hyphobacterium lacteum</name>
    <dbReference type="NCBI Taxonomy" id="3116575"/>
    <lineage>
        <taxon>Bacteria</taxon>
        <taxon>Pseudomonadati</taxon>
        <taxon>Pseudomonadota</taxon>
        <taxon>Alphaproteobacteria</taxon>
        <taxon>Maricaulales</taxon>
        <taxon>Maricaulaceae</taxon>
        <taxon>Hyphobacterium</taxon>
    </lineage>
</organism>
<comment type="caution">
    <text evidence="2">The sequence shown here is derived from an EMBL/GenBank/DDBJ whole genome shotgun (WGS) entry which is preliminary data.</text>
</comment>
<dbReference type="RefSeq" id="WP_330199312.1">
    <property type="nucleotide sequence ID" value="NZ_JAZDRP010000005.1"/>
</dbReference>
<evidence type="ECO:0000256" key="1">
    <source>
        <dbReference type="SAM" id="Phobius"/>
    </source>
</evidence>
<sequence length="186" mass="20944">MINPFAVAGIVAALIAVLLVLRWFIAVAGLRSDARSEYAARQGDRPQTIEGVDQPTFVRIYVDGHAPRWTLYAAATLIAAILITPFALYALFAFWDWIIVVLDAGEWFAPGYYPWMFYLFFGLIGAWALCGYVAARFHHRRAPEAFQAALMRARGEPLDDVVIRRGRPKWARRASVIAAQRENSED</sequence>
<reference evidence="2 3" key="1">
    <citation type="submission" date="2024-01" db="EMBL/GenBank/DDBJ databases">
        <title>Hyphobacterium bacterium isolated from marine sediment.</title>
        <authorList>
            <person name="Zhao S."/>
        </authorList>
    </citation>
    <scope>NUCLEOTIDE SEQUENCE [LARGE SCALE GENOMIC DNA]</scope>
    <source>
        <strain evidence="3">HN65</strain>
    </source>
</reference>
<keyword evidence="1" id="KW-1133">Transmembrane helix</keyword>
<feature type="transmembrane region" description="Helical" evidence="1">
    <location>
        <begin position="69"/>
        <end position="95"/>
    </location>
</feature>
<keyword evidence="1" id="KW-0812">Transmembrane</keyword>
<evidence type="ECO:0000313" key="3">
    <source>
        <dbReference type="Proteomes" id="UP001354971"/>
    </source>
</evidence>
<keyword evidence="3" id="KW-1185">Reference proteome</keyword>
<proteinExistence type="predicted"/>
<feature type="transmembrane region" description="Helical" evidence="1">
    <location>
        <begin position="6"/>
        <end position="25"/>
    </location>
</feature>
<name>A0ABU7LS00_9PROT</name>
<dbReference type="Proteomes" id="UP001354971">
    <property type="component" value="Unassembled WGS sequence"/>
</dbReference>